<dbReference type="Proteomes" id="UP000324800">
    <property type="component" value="Unassembled WGS sequence"/>
</dbReference>
<evidence type="ECO:0000313" key="2">
    <source>
        <dbReference type="Proteomes" id="UP000324800"/>
    </source>
</evidence>
<gene>
    <name evidence="1" type="ORF">EZS28_022039</name>
</gene>
<evidence type="ECO:0000313" key="1">
    <source>
        <dbReference type="EMBL" id="KAA6382434.1"/>
    </source>
</evidence>
<proteinExistence type="predicted"/>
<organism evidence="1 2">
    <name type="scientific">Streblomastix strix</name>
    <dbReference type="NCBI Taxonomy" id="222440"/>
    <lineage>
        <taxon>Eukaryota</taxon>
        <taxon>Metamonada</taxon>
        <taxon>Preaxostyla</taxon>
        <taxon>Oxymonadida</taxon>
        <taxon>Streblomastigidae</taxon>
        <taxon>Streblomastix</taxon>
    </lineage>
</organism>
<protein>
    <submittedName>
        <fullName evidence="1">Uncharacterized protein</fullName>
    </submittedName>
</protein>
<dbReference type="AlphaFoldDB" id="A0A5J4VJ31"/>
<accession>A0A5J4VJ31</accession>
<sequence length="80" mass="9120">MIRLFEPELGRLLYAIGDANKKVAGIRIFYNSPSVIEWRIIGSSTIQVFNCDIHQHEATIDTHRKALTDVHGTDEECEHV</sequence>
<comment type="caution">
    <text evidence="1">The sequence shown here is derived from an EMBL/GenBank/DDBJ whole genome shotgun (WGS) entry which is preliminary data.</text>
</comment>
<name>A0A5J4VJ31_9EUKA</name>
<dbReference type="OrthoDB" id="6252103at2759"/>
<reference evidence="1 2" key="1">
    <citation type="submission" date="2019-03" db="EMBL/GenBank/DDBJ databases">
        <title>Single cell metagenomics reveals metabolic interactions within the superorganism composed of flagellate Streblomastix strix and complex community of Bacteroidetes bacteria on its surface.</title>
        <authorList>
            <person name="Treitli S.C."/>
            <person name="Kolisko M."/>
            <person name="Husnik F."/>
            <person name="Keeling P."/>
            <person name="Hampl V."/>
        </authorList>
    </citation>
    <scope>NUCLEOTIDE SEQUENCE [LARGE SCALE GENOMIC DNA]</scope>
    <source>
        <strain evidence="1">ST1C</strain>
    </source>
</reference>
<dbReference type="EMBL" id="SNRW01006787">
    <property type="protein sequence ID" value="KAA6382434.1"/>
    <property type="molecule type" value="Genomic_DNA"/>
</dbReference>